<feature type="compositionally biased region" description="Basic and acidic residues" evidence="5">
    <location>
        <begin position="112"/>
        <end position="134"/>
    </location>
</feature>
<comment type="caution">
    <text evidence="6">The sequence shown here is derived from an EMBL/GenBank/DDBJ whole genome shotgun (WGS) entry which is preliminary data.</text>
</comment>
<evidence type="ECO:0000256" key="4">
    <source>
        <dbReference type="ARBA" id="ARBA00038402"/>
    </source>
</evidence>
<dbReference type="Pfam" id="PF04032">
    <property type="entry name" value="Rpr2"/>
    <property type="match status" value="1"/>
</dbReference>
<keyword evidence="7" id="KW-1185">Reference proteome</keyword>
<dbReference type="GeneID" id="90072599"/>
<evidence type="ECO:0000256" key="2">
    <source>
        <dbReference type="ARBA" id="ARBA00022723"/>
    </source>
</evidence>
<dbReference type="InterPro" id="IPR007175">
    <property type="entry name" value="Rpr2/Snm1/Rpp21"/>
</dbReference>
<dbReference type="GO" id="GO:0008033">
    <property type="term" value="P:tRNA processing"/>
    <property type="evidence" value="ECO:0007669"/>
    <property type="project" value="UniProtKB-KW"/>
</dbReference>
<dbReference type="GO" id="GO:0005655">
    <property type="term" value="C:nucleolar ribonuclease P complex"/>
    <property type="evidence" value="ECO:0007669"/>
    <property type="project" value="TreeGrafter"/>
</dbReference>
<organism evidence="6 7">
    <name type="scientific">Saccharomycopsis crataegensis</name>
    <dbReference type="NCBI Taxonomy" id="43959"/>
    <lineage>
        <taxon>Eukaryota</taxon>
        <taxon>Fungi</taxon>
        <taxon>Dikarya</taxon>
        <taxon>Ascomycota</taxon>
        <taxon>Saccharomycotina</taxon>
        <taxon>Saccharomycetes</taxon>
        <taxon>Saccharomycopsidaceae</taxon>
        <taxon>Saccharomycopsis</taxon>
    </lineage>
</organism>
<feature type="region of interest" description="Disordered" evidence="5">
    <location>
        <begin position="112"/>
        <end position="189"/>
    </location>
</feature>
<feature type="compositionally biased region" description="Polar residues" evidence="5">
    <location>
        <begin position="175"/>
        <end position="189"/>
    </location>
</feature>
<reference evidence="6 7" key="1">
    <citation type="journal article" date="2023" name="Elife">
        <title>Identification of key yeast species and microbe-microbe interactions impacting larval growth of Drosophila in the wild.</title>
        <authorList>
            <person name="Mure A."/>
            <person name="Sugiura Y."/>
            <person name="Maeda R."/>
            <person name="Honda K."/>
            <person name="Sakurai N."/>
            <person name="Takahashi Y."/>
            <person name="Watada M."/>
            <person name="Katoh T."/>
            <person name="Gotoh A."/>
            <person name="Gotoh Y."/>
            <person name="Taniguchi I."/>
            <person name="Nakamura K."/>
            <person name="Hayashi T."/>
            <person name="Katayama T."/>
            <person name="Uemura T."/>
            <person name="Hattori Y."/>
        </authorList>
    </citation>
    <scope>NUCLEOTIDE SEQUENCE [LARGE SCALE GENOMIC DNA]</scope>
    <source>
        <strain evidence="6 7">SC-9</strain>
    </source>
</reference>
<feature type="compositionally biased region" description="Acidic residues" evidence="5">
    <location>
        <begin position="158"/>
        <end position="168"/>
    </location>
</feature>
<evidence type="ECO:0000256" key="5">
    <source>
        <dbReference type="SAM" id="MobiDB-lite"/>
    </source>
</evidence>
<protein>
    <submittedName>
        <fullName evidence="6">Ribonuclease P protein subunit</fullName>
    </submittedName>
</protein>
<keyword evidence="1" id="KW-0819">tRNA processing</keyword>
<name>A0AAV5QJF5_9ASCO</name>
<evidence type="ECO:0000313" key="6">
    <source>
        <dbReference type="EMBL" id="GMM34620.1"/>
    </source>
</evidence>
<comment type="similarity">
    <text evidence="4">Belongs to the eukaryotic/archaeal RNase P protein component 4 family.</text>
</comment>
<dbReference type="EMBL" id="BTFZ01000003">
    <property type="protein sequence ID" value="GMM34620.1"/>
    <property type="molecule type" value="Genomic_DNA"/>
</dbReference>
<evidence type="ECO:0000313" key="7">
    <source>
        <dbReference type="Proteomes" id="UP001360560"/>
    </source>
</evidence>
<feature type="compositionally biased region" description="Polar residues" evidence="5">
    <location>
        <begin position="135"/>
        <end position="144"/>
    </location>
</feature>
<sequence>MGKSKSGKANSGDLVYDPKSKTSVIPSVAPKTIQPKHQYQRLNYLYQLSTILTVEKHPELARICAKNMVQISQKTVTKMKPSIKRKLCKKCNSVLIPGINCQVRLLNYEAKDSGNSKGSKIEKNENNCHGEISKKINTSVSGSTNDDEFNNRGSTTTMDDDGDDDGGGGDDSKPKITTTQEDNGNSPNETIEEISTVFKLPKSACLQITCLGCNTIARRYPVGKNIEYKLWHDDPEYCLDVN</sequence>
<gene>
    <name evidence="6" type="ORF">DASC09_019450</name>
</gene>
<accession>A0AAV5QJF5</accession>
<keyword evidence="2" id="KW-0479">Metal-binding</keyword>
<dbReference type="Gene3D" id="6.20.50.20">
    <property type="match status" value="1"/>
</dbReference>
<dbReference type="AlphaFoldDB" id="A0AAV5QJF5"/>
<dbReference type="PANTHER" id="PTHR14742">
    <property type="entry name" value="RIBONUCLEASE P SUBUNIT P21"/>
    <property type="match status" value="1"/>
</dbReference>
<dbReference type="PANTHER" id="PTHR14742:SF0">
    <property type="entry name" value="RIBONUCLEASE P PROTEIN SUBUNIT P21"/>
    <property type="match status" value="1"/>
</dbReference>
<dbReference type="GO" id="GO:0046872">
    <property type="term" value="F:metal ion binding"/>
    <property type="evidence" value="ECO:0007669"/>
    <property type="project" value="UniProtKB-KW"/>
</dbReference>
<dbReference type="Proteomes" id="UP001360560">
    <property type="component" value="Unassembled WGS sequence"/>
</dbReference>
<evidence type="ECO:0000256" key="1">
    <source>
        <dbReference type="ARBA" id="ARBA00022694"/>
    </source>
</evidence>
<proteinExistence type="inferred from homology"/>
<keyword evidence="3" id="KW-0862">Zinc</keyword>
<dbReference type="RefSeq" id="XP_064851620.1">
    <property type="nucleotide sequence ID" value="XM_064995548.1"/>
</dbReference>
<evidence type="ECO:0000256" key="3">
    <source>
        <dbReference type="ARBA" id="ARBA00022833"/>
    </source>
</evidence>